<evidence type="ECO:0000313" key="3">
    <source>
        <dbReference type="Proteomes" id="UP000014500"/>
    </source>
</evidence>
<dbReference type="EMBL" id="AFFK01017090">
    <property type="status" value="NOT_ANNOTATED_CDS"/>
    <property type="molecule type" value="Genomic_DNA"/>
</dbReference>
<dbReference type="PhylomeDB" id="T1IMH7"/>
<dbReference type="AlphaFoldDB" id="T1IMH7"/>
<dbReference type="HOGENOM" id="CLU_800030_0_0_1"/>
<keyword evidence="3" id="KW-1185">Reference proteome</keyword>
<dbReference type="EnsemblMetazoa" id="SMAR002180-RA">
    <property type="protein sequence ID" value="SMAR002180-PA"/>
    <property type="gene ID" value="SMAR002180"/>
</dbReference>
<accession>T1IMH7</accession>
<dbReference type="Pfam" id="PF25597">
    <property type="entry name" value="SH3_retrovirus"/>
    <property type="match status" value="1"/>
</dbReference>
<protein>
    <recommendedName>
        <fullName evidence="1">Retroviral polymerase SH3-like domain-containing protein</fullName>
    </recommendedName>
</protein>
<name>T1IMH7_STRMM</name>
<dbReference type="eggNOG" id="KOG0017">
    <property type="taxonomic scope" value="Eukaryota"/>
</dbReference>
<evidence type="ECO:0000259" key="1">
    <source>
        <dbReference type="Pfam" id="PF25597"/>
    </source>
</evidence>
<dbReference type="Proteomes" id="UP000014500">
    <property type="component" value="Unassembled WGS sequence"/>
</dbReference>
<evidence type="ECO:0000313" key="2">
    <source>
        <dbReference type="EnsemblMetazoa" id="SMAR002180-PA"/>
    </source>
</evidence>
<sequence length="347" mass="39372">MATLNKTGLPISLWAEIATSKLYLRNRSPDLRLKIPYNEWNDTRLSLRHIRKLGSKCQVRVSAVECTKMAENEIKLTNTTWNGILVGYAKGLRGYRIWNPITDEVHEIRRMKIEENLIYRDLVTEPITSIENLKDIQIQQQSGHSEQLIQEYLDQRMTNMTSDSGICLTIPALSNSSGHDDGLLVIPISSLKIAKLLLTSPAMTLQSIAETRSMIQARLDAVSSHLDYKSIANAEEFAEKQQILLKTESEELFDPMYQDVRWRCRMTSSLNLCTENEDFNSALVHTTVVPAPLADEADNKPLLISSKLPTFVADEEQFASDQQQFSDFCPSKTSITRKLTGQYANWT</sequence>
<dbReference type="InterPro" id="IPR057670">
    <property type="entry name" value="SH3_retrovirus"/>
</dbReference>
<reference evidence="3" key="1">
    <citation type="submission" date="2011-05" db="EMBL/GenBank/DDBJ databases">
        <authorList>
            <person name="Richards S.R."/>
            <person name="Qu J."/>
            <person name="Jiang H."/>
            <person name="Jhangiani S.N."/>
            <person name="Agravi P."/>
            <person name="Goodspeed R."/>
            <person name="Gross S."/>
            <person name="Mandapat C."/>
            <person name="Jackson L."/>
            <person name="Mathew T."/>
            <person name="Pu L."/>
            <person name="Thornton R."/>
            <person name="Saada N."/>
            <person name="Wilczek-Boney K.B."/>
            <person name="Lee S."/>
            <person name="Kovar C."/>
            <person name="Wu Y."/>
            <person name="Scherer S.E."/>
            <person name="Worley K.C."/>
            <person name="Muzny D.M."/>
            <person name="Gibbs R."/>
        </authorList>
    </citation>
    <scope>NUCLEOTIDE SEQUENCE</scope>
    <source>
        <strain evidence="3">Brora</strain>
    </source>
</reference>
<organism evidence="2 3">
    <name type="scientific">Strigamia maritima</name>
    <name type="common">European centipede</name>
    <name type="synonym">Geophilus maritimus</name>
    <dbReference type="NCBI Taxonomy" id="126957"/>
    <lineage>
        <taxon>Eukaryota</taxon>
        <taxon>Metazoa</taxon>
        <taxon>Ecdysozoa</taxon>
        <taxon>Arthropoda</taxon>
        <taxon>Myriapoda</taxon>
        <taxon>Chilopoda</taxon>
        <taxon>Pleurostigmophora</taxon>
        <taxon>Geophilomorpha</taxon>
        <taxon>Linotaeniidae</taxon>
        <taxon>Strigamia</taxon>
    </lineage>
</organism>
<reference evidence="2" key="2">
    <citation type="submission" date="2015-02" db="UniProtKB">
        <authorList>
            <consortium name="EnsemblMetazoa"/>
        </authorList>
    </citation>
    <scope>IDENTIFICATION</scope>
</reference>
<feature type="domain" description="Retroviral polymerase SH3-like" evidence="1">
    <location>
        <begin position="72"/>
        <end position="121"/>
    </location>
</feature>
<proteinExistence type="predicted"/>